<organism evidence="2 3">
    <name type="scientific">Lentithecium fluviatile CBS 122367</name>
    <dbReference type="NCBI Taxonomy" id="1168545"/>
    <lineage>
        <taxon>Eukaryota</taxon>
        <taxon>Fungi</taxon>
        <taxon>Dikarya</taxon>
        <taxon>Ascomycota</taxon>
        <taxon>Pezizomycotina</taxon>
        <taxon>Dothideomycetes</taxon>
        <taxon>Pleosporomycetidae</taxon>
        <taxon>Pleosporales</taxon>
        <taxon>Massarineae</taxon>
        <taxon>Lentitheciaceae</taxon>
        <taxon>Lentithecium</taxon>
    </lineage>
</organism>
<reference evidence="2" key="1">
    <citation type="journal article" date="2020" name="Stud. Mycol.">
        <title>101 Dothideomycetes genomes: a test case for predicting lifestyles and emergence of pathogens.</title>
        <authorList>
            <person name="Haridas S."/>
            <person name="Albert R."/>
            <person name="Binder M."/>
            <person name="Bloem J."/>
            <person name="Labutti K."/>
            <person name="Salamov A."/>
            <person name="Andreopoulos B."/>
            <person name="Baker S."/>
            <person name="Barry K."/>
            <person name="Bills G."/>
            <person name="Bluhm B."/>
            <person name="Cannon C."/>
            <person name="Castanera R."/>
            <person name="Culley D."/>
            <person name="Daum C."/>
            <person name="Ezra D."/>
            <person name="Gonzalez J."/>
            <person name="Henrissat B."/>
            <person name="Kuo A."/>
            <person name="Liang C."/>
            <person name="Lipzen A."/>
            <person name="Lutzoni F."/>
            <person name="Magnuson J."/>
            <person name="Mondo S."/>
            <person name="Nolan M."/>
            <person name="Ohm R."/>
            <person name="Pangilinan J."/>
            <person name="Park H.-J."/>
            <person name="Ramirez L."/>
            <person name="Alfaro M."/>
            <person name="Sun H."/>
            <person name="Tritt A."/>
            <person name="Yoshinaga Y."/>
            <person name="Zwiers L.-H."/>
            <person name="Turgeon B."/>
            <person name="Goodwin S."/>
            <person name="Spatafora J."/>
            <person name="Crous P."/>
            <person name="Grigoriev I."/>
        </authorList>
    </citation>
    <scope>NUCLEOTIDE SEQUENCE</scope>
    <source>
        <strain evidence="2">CBS 122367</strain>
    </source>
</reference>
<dbReference type="Proteomes" id="UP000799291">
    <property type="component" value="Unassembled WGS sequence"/>
</dbReference>
<dbReference type="OrthoDB" id="10003767at2759"/>
<dbReference type="AlphaFoldDB" id="A0A6G1II45"/>
<dbReference type="InterPro" id="IPR051678">
    <property type="entry name" value="AGP_Transferase"/>
</dbReference>
<keyword evidence="3" id="KW-1185">Reference proteome</keyword>
<dbReference type="PANTHER" id="PTHR21310">
    <property type="entry name" value="AMINOGLYCOSIDE PHOSPHOTRANSFERASE-RELATED-RELATED"/>
    <property type="match status" value="1"/>
</dbReference>
<gene>
    <name evidence="2" type="ORF">K458DRAFT_395888</name>
</gene>
<feature type="compositionally biased region" description="Acidic residues" evidence="1">
    <location>
        <begin position="71"/>
        <end position="85"/>
    </location>
</feature>
<evidence type="ECO:0008006" key="4">
    <source>
        <dbReference type="Google" id="ProtNLM"/>
    </source>
</evidence>
<proteinExistence type="predicted"/>
<dbReference type="SUPFAM" id="SSF56112">
    <property type="entry name" value="Protein kinase-like (PK-like)"/>
    <property type="match status" value="1"/>
</dbReference>
<evidence type="ECO:0000313" key="2">
    <source>
        <dbReference type="EMBL" id="KAF2677621.1"/>
    </source>
</evidence>
<feature type="compositionally biased region" description="Polar residues" evidence="1">
    <location>
        <begin position="27"/>
        <end position="40"/>
    </location>
</feature>
<sequence length="332" mass="37733">MPSEVVSRLVISHSQCRFSSIFTRKSSTEFVTSPSPTTEAPQLPQIDPLGHALDLDGPATTPNRVARNQIEDDEESDFEDEDGDSDKDKLDRREFKAIQSISREKAAECVLDLINPNEKPTNTAARTTRKVEGSFHNVAMVTTETIVPGRTEPTTQNVVLKIPLHGTPGQWRRKDGIELRREAILMKCIRHNCPGIPVPEIHCYDETLDNEMTVRETWLDADIPSDETEQKRITFLRSLAKALAQLNSLEFNMIGVPEFDNWQDKEPLTAGPAWRWHNKSCFKEPAWKGPFVSSKEFFRAGLDECWNPHRDLGEAPGQSGYYYCYGMRKAWK</sequence>
<accession>A0A6G1II45</accession>
<feature type="region of interest" description="Disordered" evidence="1">
    <location>
        <begin position="27"/>
        <end position="91"/>
    </location>
</feature>
<dbReference type="InterPro" id="IPR011009">
    <property type="entry name" value="Kinase-like_dom_sf"/>
</dbReference>
<protein>
    <recommendedName>
        <fullName evidence="4">Aminoglycoside phosphotransferase domain-containing protein</fullName>
    </recommendedName>
</protein>
<evidence type="ECO:0000313" key="3">
    <source>
        <dbReference type="Proteomes" id="UP000799291"/>
    </source>
</evidence>
<dbReference type="EMBL" id="MU005621">
    <property type="protein sequence ID" value="KAF2677621.1"/>
    <property type="molecule type" value="Genomic_DNA"/>
</dbReference>
<evidence type="ECO:0000256" key="1">
    <source>
        <dbReference type="SAM" id="MobiDB-lite"/>
    </source>
</evidence>
<dbReference type="PANTHER" id="PTHR21310:SF51">
    <property type="entry name" value="AMINOGLYCOSIDE PHOSPHOTRANSFERASE DOMAIN-CONTAINING PROTEIN"/>
    <property type="match status" value="1"/>
</dbReference>
<name>A0A6G1II45_9PLEO</name>